<feature type="compositionally biased region" description="Basic and acidic residues" evidence="1">
    <location>
        <begin position="8"/>
        <end position="24"/>
    </location>
</feature>
<protein>
    <submittedName>
        <fullName evidence="2">Uncharacterized protein</fullName>
    </submittedName>
</protein>
<dbReference type="Proteomes" id="UP001151760">
    <property type="component" value="Unassembled WGS sequence"/>
</dbReference>
<accession>A0ABQ4Z377</accession>
<comment type="caution">
    <text evidence="2">The sequence shown here is derived from an EMBL/GenBank/DDBJ whole genome shotgun (WGS) entry which is preliminary data.</text>
</comment>
<evidence type="ECO:0000256" key="1">
    <source>
        <dbReference type="SAM" id="MobiDB-lite"/>
    </source>
</evidence>
<feature type="compositionally biased region" description="Basic residues" evidence="1">
    <location>
        <begin position="53"/>
        <end position="67"/>
    </location>
</feature>
<reference evidence="2" key="1">
    <citation type="journal article" date="2022" name="Int. J. Mol. Sci.">
        <title>Draft Genome of Tanacetum Coccineum: Genomic Comparison of Closely Related Tanacetum-Family Plants.</title>
        <authorList>
            <person name="Yamashiro T."/>
            <person name="Shiraishi A."/>
            <person name="Nakayama K."/>
            <person name="Satake H."/>
        </authorList>
    </citation>
    <scope>NUCLEOTIDE SEQUENCE</scope>
</reference>
<organism evidence="2 3">
    <name type="scientific">Tanacetum coccineum</name>
    <dbReference type="NCBI Taxonomy" id="301880"/>
    <lineage>
        <taxon>Eukaryota</taxon>
        <taxon>Viridiplantae</taxon>
        <taxon>Streptophyta</taxon>
        <taxon>Embryophyta</taxon>
        <taxon>Tracheophyta</taxon>
        <taxon>Spermatophyta</taxon>
        <taxon>Magnoliopsida</taxon>
        <taxon>eudicotyledons</taxon>
        <taxon>Gunneridae</taxon>
        <taxon>Pentapetalae</taxon>
        <taxon>asterids</taxon>
        <taxon>campanulids</taxon>
        <taxon>Asterales</taxon>
        <taxon>Asteraceae</taxon>
        <taxon>Asteroideae</taxon>
        <taxon>Anthemideae</taxon>
        <taxon>Anthemidinae</taxon>
        <taxon>Tanacetum</taxon>
    </lineage>
</organism>
<sequence length="149" mass="16434">MVAHKPTAKRDVQKKTTSEADKPKKSTPVKKPTPAKQTKPMKEKSTKPAPSKKSSKGKVRKVRKGKSSLKLVDEPNEEPQPAPEPQIEDDEYNLQRVIQMSLESFQEPISGVDIREPTLGVTRSLPVVEGKGKGIATDEQVAQSLLELQ</sequence>
<keyword evidence="3" id="KW-1185">Reference proteome</keyword>
<proteinExistence type="predicted"/>
<evidence type="ECO:0000313" key="2">
    <source>
        <dbReference type="EMBL" id="GJS83303.1"/>
    </source>
</evidence>
<evidence type="ECO:0000313" key="3">
    <source>
        <dbReference type="Proteomes" id="UP001151760"/>
    </source>
</evidence>
<dbReference type="EMBL" id="BQNB010010890">
    <property type="protein sequence ID" value="GJS83303.1"/>
    <property type="molecule type" value="Genomic_DNA"/>
</dbReference>
<gene>
    <name evidence="2" type="ORF">Tco_0749844</name>
</gene>
<reference evidence="2" key="2">
    <citation type="submission" date="2022-01" db="EMBL/GenBank/DDBJ databases">
        <authorList>
            <person name="Yamashiro T."/>
            <person name="Shiraishi A."/>
            <person name="Satake H."/>
            <person name="Nakayama K."/>
        </authorList>
    </citation>
    <scope>NUCLEOTIDE SEQUENCE</scope>
</reference>
<name>A0ABQ4Z377_9ASTR</name>
<feature type="region of interest" description="Disordered" evidence="1">
    <location>
        <begin position="1"/>
        <end position="90"/>
    </location>
</feature>